<dbReference type="InterPro" id="IPR043128">
    <property type="entry name" value="Rev_trsase/Diguanyl_cyclase"/>
</dbReference>
<dbReference type="InterPro" id="IPR050706">
    <property type="entry name" value="Cyclic-di-GMP_PDE-like"/>
</dbReference>
<feature type="domain" description="EAL" evidence="2">
    <location>
        <begin position="424"/>
        <end position="663"/>
    </location>
</feature>
<dbReference type="InterPro" id="IPR035919">
    <property type="entry name" value="EAL_sf"/>
</dbReference>
<dbReference type="Gene3D" id="3.30.110.200">
    <property type="match status" value="1"/>
</dbReference>
<evidence type="ECO:0000259" key="3">
    <source>
        <dbReference type="PROSITE" id="PS50885"/>
    </source>
</evidence>
<feature type="domain" description="HAMP" evidence="3">
    <location>
        <begin position="188"/>
        <end position="240"/>
    </location>
</feature>
<dbReference type="InterPro" id="IPR042461">
    <property type="entry name" value="LapD_MoxY_peri_C"/>
</dbReference>
<dbReference type="Pfam" id="PF00990">
    <property type="entry name" value="GGDEF"/>
    <property type="match status" value="1"/>
</dbReference>
<dbReference type="InterPro" id="IPR029787">
    <property type="entry name" value="Nucleotide_cyclase"/>
</dbReference>
<dbReference type="Proteomes" id="UP000252795">
    <property type="component" value="Unassembled WGS sequence"/>
</dbReference>
<dbReference type="EMBL" id="QNSA01000002">
    <property type="protein sequence ID" value="RBP76248.1"/>
    <property type="molecule type" value="Genomic_DNA"/>
</dbReference>
<dbReference type="Gene3D" id="6.20.270.20">
    <property type="entry name" value="LapD/MoxY periplasmic domain"/>
    <property type="match status" value="1"/>
</dbReference>
<dbReference type="SUPFAM" id="SSF158472">
    <property type="entry name" value="HAMP domain-like"/>
    <property type="match status" value="1"/>
</dbReference>
<dbReference type="PROSITE" id="PS50885">
    <property type="entry name" value="HAMP"/>
    <property type="match status" value="1"/>
</dbReference>
<gene>
    <name evidence="6" type="ORF">DET51_102267</name>
    <name evidence="5" type="ORF">DET64_102267</name>
</gene>
<dbReference type="Proteomes" id="UP000253065">
    <property type="component" value="Unassembled WGS sequence"/>
</dbReference>
<proteinExistence type="predicted"/>
<keyword evidence="1" id="KW-1133">Transmembrane helix</keyword>
<dbReference type="SMART" id="SM00052">
    <property type="entry name" value="EAL"/>
    <property type="match status" value="1"/>
</dbReference>
<dbReference type="GO" id="GO:0007165">
    <property type="term" value="P:signal transduction"/>
    <property type="evidence" value="ECO:0007669"/>
    <property type="project" value="InterPro"/>
</dbReference>
<feature type="domain" description="GGDEF" evidence="4">
    <location>
        <begin position="282"/>
        <end position="415"/>
    </location>
</feature>
<keyword evidence="1" id="KW-0472">Membrane</keyword>
<protein>
    <submittedName>
        <fullName evidence="6">Diguanylate cyclase/phosphodiesterase</fullName>
    </submittedName>
</protein>
<reference evidence="6 7" key="1">
    <citation type="submission" date="2018-07" db="EMBL/GenBank/DDBJ databases">
        <title>Freshwater and sediment microbial communities from various areas in North America, analyzing microbe dynamics in response to fracking.</title>
        <authorList>
            <person name="Lamendella R."/>
        </authorList>
    </citation>
    <scope>NUCLEOTIDE SEQUENCE [LARGE SCALE GENOMIC DNA]</scope>
    <source>
        <strain evidence="6 7">114E</strain>
        <strain evidence="5 8">114E_o</strain>
    </source>
</reference>
<dbReference type="InterPro" id="IPR000160">
    <property type="entry name" value="GGDEF_dom"/>
</dbReference>
<evidence type="ECO:0000256" key="1">
    <source>
        <dbReference type="SAM" id="Phobius"/>
    </source>
</evidence>
<feature type="transmembrane region" description="Helical" evidence="1">
    <location>
        <begin position="161"/>
        <end position="187"/>
    </location>
</feature>
<dbReference type="InterPro" id="IPR001633">
    <property type="entry name" value="EAL_dom"/>
</dbReference>
<organism evidence="6 7">
    <name type="scientific">Marinobacter nauticus</name>
    <name type="common">Marinobacter hydrocarbonoclasticus</name>
    <name type="synonym">Marinobacter aquaeolei</name>
    <dbReference type="NCBI Taxonomy" id="2743"/>
    <lineage>
        <taxon>Bacteria</taxon>
        <taxon>Pseudomonadati</taxon>
        <taxon>Pseudomonadota</taxon>
        <taxon>Gammaproteobacteria</taxon>
        <taxon>Pseudomonadales</taxon>
        <taxon>Marinobacteraceae</taxon>
        <taxon>Marinobacter</taxon>
    </lineage>
</organism>
<dbReference type="SMART" id="SM00267">
    <property type="entry name" value="GGDEF"/>
    <property type="match status" value="1"/>
</dbReference>
<dbReference type="RefSeq" id="WP_113879201.1">
    <property type="nucleotide sequence ID" value="NZ_CAXQQL010000011.1"/>
</dbReference>
<feature type="transmembrane region" description="Helical" evidence="1">
    <location>
        <begin position="21"/>
        <end position="46"/>
    </location>
</feature>
<dbReference type="PROSITE" id="PS50887">
    <property type="entry name" value="GGDEF"/>
    <property type="match status" value="1"/>
</dbReference>
<dbReference type="SUPFAM" id="SSF55073">
    <property type="entry name" value="Nucleotide cyclase"/>
    <property type="match status" value="1"/>
</dbReference>
<dbReference type="PANTHER" id="PTHR33121:SF32">
    <property type="entry name" value="RNASE E SPECIFICITY FACTOR CSRD"/>
    <property type="match status" value="1"/>
</dbReference>
<dbReference type="Pfam" id="PF00563">
    <property type="entry name" value="EAL"/>
    <property type="match status" value="1"/>
</dbReference>
<comment type="caution">
    <text evidence="6">The sequence shown here is derived from an EMBL/GenBank/DDBJ whole genome shotgun (WGS) entry which is preliminary data.</text>
</comment>
<evidence type="ECO:0000313" key="6">
    <source>
        <dbReference type="EMBL" id="RCW37121.1"/>
    </source>
</evidence>
<evidence type="ECO:0000313" key="8">
    <source>
        <dbReference type="Proteomes" id="UP000253065"/>
    </source>
</evidence>
<dbReference type="CDD" id="cd06225">
    <property type="entry name" value="HAMP"/>
    <property type="match status" value="1"/>
</dbReference>
<dbReference type="NCBIfam" id="TIGR00254">
    <property type="entry name" value="GGDEF"/>
    <property type="match status" value="1"/>
</dbReference>
<evidence type="ECO:0000313" key="5">
    <source>
        <dbReference type="EMBL" id="RBP76248.1"/>
    </source>
</evidence>
<evidence type="ECO:0000259" key="2">
    <source>
        <dbReference type="PROSITE" id="PS50883"/>
    </source>
</evidence>
<dbReference type="PROSITE" id="PS50883">
    <property type="entry name" value="EAL"/>
    <property type="match status" value="1"/>
</dbReference>
<dbReference type="Pfam" id="PF00672">
    <property type="entry name" value="HAMP"/>
    <property type="match status" value="1"/>
</dbReference>
<dbReference type="GO" id="GO:0016020">
    <property type="term" value="C:membrane"/>
    <property type="evidence" value="ECO:0007669"/>
    <property type="project" value="InterPro"/>
</dbReference>
<dbReference type="InterPro" id="IPR032244">
    <property type="entry name" value="LapD_MoxY_N"/>
</dbReference>
<dbReference type="EMBL" id="QPJB01000002">
    <property type="protein sequence ID" value="RCW37121.1"/>
    <property type="molecule type" value="Genomic_DNA"/>
</dbReference>
<dbReference type="SMART" id="SM00304">
    <property type="entry name" value="HAMP"/>
    <property type="match status" value="1"/>
</dbReference>
<dbReference type="PANTHER" id="PTHR33121">
    <property type="entry name" value="CYCLIC DI-GMP PHOSPHODIESTERASE PDEF"/>
    <property type="match status" value="1"/>
</dbReference>
<evidence type="ECO:0000313" key="7">
    <source>
        <dbReference type="Proteomes" id="UP000252795"/>
    </source>
</evidence>
<evidence type="ECO:0000259" key="4">
    <source>
        <dbReference type="PROSITE" id="PS50887"/>
    </source>
</evidence>
<dbReference type="GO" id="GO:0071111">
    <property type="term" value="F:cyclic-guanylate-specific phosphodiesterase activity"/>
    <property type="evidence" value="ECO:0007669"/>
    <property type="project" value="InterPro"/>
</dbReference>
<accession>A0A368VDP4</accession>
<dbReference type="SUPFAM" id="SSF141868">
    <property type="entry name" value="EAL domain-like"/>
    <property type="match status" value="1"/>
</dbReference>
<keyword evidence="8" id="KW-1185">Reference proteome</keyword>
<dbReference type="AlphaFoldDB" id="A0A368VDP4"/>
<keyword evidence="1" id="KW-0812">Transmembrane</keyword>
<dbReference type="Gene3D" id="3.20.20.450">
    <property type="entry name" value="EAL domain"/>
    <property type="match status" value="1"/>
</dbReference>
<dbReference type="Gene3D" id="3.30.70.270">
    <property type="match status" value="1"/>
</dbReference>
<name>A0A368VDP4_MARNT</name>
<dbReference type="CDD" id="cd01948">
    <property type="entry name" value="EAL"/>
    <property type="match status" value="1"/>
</dbReference>
<dbReference type="InterPro" id="IPR003660">
    <property type="entry name" value="HAMP_dom"/>
</dbReference>
<sequence length="663" mass="72982">MAGMLDNFYNRRQRGEITLQTLLLLFAGTLLTLTLVVAFVTSYGYFRDYVADQLSAHARDGATATGLSLSNAIDGSDPVASASLIDAVFDSGRYLAVEYLGHDGEMIAGRRMPLQANRAPEWFVSLAALPLPVAEAEVVRGWSRLGKVRVVSHPGRAYDDLWHISLGLLLSALVIATGGLLGLFLLLRRTLRPLKEVEAQARALGLRDFRKRVSIRSTRELNRVTEAMNQMADDLGQLFEGQGKLIQHLRRVNNEDPVTGLASRSAFDQRMKVEVESEEKSAPGVLIMLQLAYFADYNLAYGRDEGDRLLRQVAGGIRAFVARHAESFAGRRTGAEFAVFVPGASAADVRIWAEQLVRELDGIYSDLSAPMDAHVHAGLAVARPGDGIRVLLAAADEALRAAQQRGDSCSLLLPDSGVESHHNMETWRTIITQAIREDKLSLWLQPMVHGEGQTLVHYQVFSRIESAEGPLKAGLFVPMAERLGLVSDIDRMLLTRALECLERHPERRLAVSLGSNSIASDSFRDDLLTMVTRAGRTAGRLWVGIAEVTIQHHRKAVSSLVRELSRLGVPVLVDRFGVGGVPFSYLKRLPFRAVRIDHSFIHNLDRHDENRFWLESVVGIAHSRGVKVYATGVETAAEYSVLCRLGIDGAMGYHLGRPFAADT</sequence>
<dbReference type="Pfam" id="PF16448">
    <property type="entry name" value="LapD_MoxY_N"/>
    <property type="match status" value="1"/>
</dbReference>